<dbReference type="PROSITE" id="PS50026">
    <property type="entry name" value="EGF_3"/>
    <property type="match status" value="2"/>
</dbReference>
<keyword evidence="3" id="KW-0677">Repeat</keyword>
<gene>
    <name evidence="9" type="ORF">BRAFLDRAFT_69384</name>
</gene>
<keyword evidence="7" id="KW-0472">Membrane</keyword>
<evidence type="ECO:0000256" key="3">
    <source>
        <dbReference type="ARBA" id="ARBA00022737"/>
    </source>
</evidence>
<comment type="caution">
    <text evidence="6">Lacks conserved residue(s) required for the propagation of feature annotation.</text>
</comment>
<dbReference type="AlphaFoldDB" id="C3ZKH3"/>
<keyword evidence="2" id="KW-0732">Signal</keyword>
<dbReference type="SUPFAM" id="SSF57196">
    <property type="entry name" value="EGF/Laminin"/>
    <property type="match status" value="1"/>
</dbReference>
<dbReference type="GO" id="GO:0005509">
    <property type="term" value="F:calcium ion binding"/>
    <property type="evidence" value="ECO:0007669"/>
    <property type="project" value="InterPro"/>
</dbReference>
<dbReference type="SUPFAM" id="SSF57184">
    <property type="entry name" value="Growth factor receptor domain"/>
    <property type="match status" value="1"/>
</dbReference>
<dbReference type="SMART" id="SM00181">
    <property type="entry name" value="EGF"/>
    <property type="match status" value="2"/>
</dbReference>
<keyword evidence="7" id="KW-0812">Transmembrane</keyword>
<dbReference type="PRINTS" id="PR00010">
    <property type="entry name" value="EGFBLOOD"/>
</dbReference>
<dbReference type="CDD" id="cd00054">
    <property type="entry name" value="EGF_CA"/>
    <property type="match status" value="1"/>
</dbReference>
<dbReference type="PANTHER" id="PTHR24049">
    <property type="entry name" value="CRUMBS FAMILY MEMBER"/>
    <property type="match status" value="1"/>
</dbReference>
<name>C3ZKH3_BRAFL</name>
<reference evidence="9" key="1">
    <citation type="journal article" date="2008" name="Nature">
        <title>The amphioxus genome and the evolution of the chordate karyotype.</title>
        <authorList>
            <consortium name="US DOE Joint Genome Institute (JGI-PGF)"/>
            <person name="Putnam N.H."/>
            <person name="Butts T."/>
            <person name="Ferrier D.E.K."/>
            <person name="Furlong R.F."/>
            <person name="Hellsten U."/>
            <person name="Kawashima T."/>
            <person name="Robinson-Rechavi M."/>
            <person name="Shoguchi E."/>
            <person name="Terry A."/>
            <person name="Yu J.-K."/>
            <person name="Benito-Gutierrez E.L."/>
            <person name="Dubchak I."/>
            <person name="Garcia-Fernandez J."/>
            <person name="Gibson-Brown J.J."/>
            <person name="Grigoriev I.V."/>
            <person name="Horton A.C."/>
            <person name="de Jong P.J."/>
            <person name="Jurka J."/>
            <person name="Kapitonov V.V."/>
            <person name="Kohara Y."/>
            <person name="Kuroki Y."/>
            <person name="Lindquist E."/>
            <person name="Lucas S."/>
            <person name="Osoegawa K."/>
            <person name="Pennacchio L.A."/>
            <person name="Salamov A.A."/>
            <person name="Satou Y."/>
            <person name="Sauka-Spengler T."/>
            <person name="Schmutz J."/>
            <person name="Shin-I T."/>
            <person name="Toyoda A."/>
            <person name="Bronner-Fraser M."/>
            <person name="Fujiyama A."/>
            <person name="Holland L.Z."/>
            <person name="Holland P.W.H."/>
            <person name="Satoh N."/>
            <person name="Rokhsar D.S."/>
        </authorList>
    </citation>
    <scope>NUCLEOTIDE SEQUENCE [LARGE SCALE GENOMIC DNA]</scope>
    <source>
        <strain evidence="9">S238N-H82</strain>
        <tissue evidence="9">Testes</tissue>
    </source>
</reference>
<dbReference type="PROSITE" id="PS00010">
    <property type="entry name" value="ASX_HYDROXYL"/>
    <property type="match status" value="1"/>
</dbReference>
<dbReference type="InterPro" id="IPR013032">
    <property type="entry name" value="EGF-like_CS"/>
</dbReference>
<feature type="transmembrane region" description="Helical" evidence="7">
    <location>
        <begin position="21"/>
        <end position="48"/>
    </location>
</feature>
<dbReference type="eggNOG" id="KOG1217">
    <property type="taxonomic scope" value="Eukaryota"/>
</dbReference>
<evidence type="ECO:0000256" key="4">
    <source>
        <dbReference type="ARBA" id="ARBA00023157"/>
    </source>
</evidence>
<dbReference type="Gene3D" id="2.10.25.10">
    <property type="entry name" value="Laminin"/>
    <property type="match status" value="3"/>
</dbReference>
<dbReference type="PROSITE" id="PS00022">
    <property type="entry name" value="EGF_1"/>
    <property type="match status" value="2"/>
</dbReference>
<keyword evidence="7" id="KW-1133">Transmembrane helix</keyword>
<evidence type="ECO:0000256" key="2">
    <source>
        <dbReference type="ARBA" id="ARBA00022729"/>
    </source>
</evidence>
<keyword evidence="1 6" id="KW-0245">EGF-like domain</keyword>
<dbReference type="InterPro" id="IPR000152">
    <property type="entry name" value="EGF-type_Asp/Asn_hydroxyl_site"/>
</dbReference>
<proteinExistence type="predicted"/>
<dbReference type="PANTHER" id="PTHR24049:SF35">
    <property type="entry name" value="EGF-LIKE DOMAIN-CONTAINING PROTEIN"/>
    <property type="match status" value="1"/>
</dbReference>
<dbReference type="FunFam" id="2.10.25.10:FF:000472">
    <property type="entry name" value="Uncharacterized protein, isoform A"/>
    <property type="match status" value="1"/>
</dbReference>
<organism>
    <name type="scientific">Branchiostoma floridae</name>
    <name type="common">Florida lancelet</name>
    <name type="synonym">Amphioxus</name>
    <dbReference type="NCBI Taxonomy" id="7739"/>
    <lineage>
        <taxon>Eukaryota</taxon>
        <taxon>Metazoa</taxon>
        <taxon>Chordata</taxon>
        <taxon>Cephalochordata</taxon>
        <taxon>Leptocardii</taxon>
        <taxon>Amphioxiformes</taxon>
        <taxon>Branchiostomatidae</taxon>
        <taxon>Branchiostoma</taxon>
    </lineage>
</organism>
<dbReference type="InterPro" id="IPR000742">
    <property type="entry name" value="EGF"/>
</dbReference>
<dbReference type="STRING" id="7739.C3ZKH3"/>
<keyword evidence="4 6" id="KW-1015">Disulfide bond</keyword>
<protein>
    <recommendedName>
        <fullName evidence="8">EGF-like domain-containing protein</fullName>
    </recommendedName>
</protein>
<feature type="disulfide bond" evidence="6">
    <location>
        <begin position="129"/>
        <end position="138"/>
    </location>
</feature>
<evidence type="ECO:0000313" key="9">
    <source>
        <dbReference type="EMBL" id="EEN47072.1"/>
    </source>
</evidence>
<dbReference type="InterPro" id="IPR001881">
    <property type="entry name" value="EGF-like_Ca-bd_dom"/>
</dbReference>
<evidence type="ECO:0000256" key="1">
    <source>
        <dbReference type="ARBA" id="ARBA00022536"/>
    </source>
</evidence>
<feature type="domain" description="EGF-like" evidence="8">
    <location>
        <begin position="103"/>
        <end position="139"/>
    </location>
</feature>
<dbReference type="PROSITE" id="PS01186">
    <property type="entry name" value="EGF_2"/>
    <property type="match status" value="2"/>
</dbReference>
<evidence type="ECO:0000259" key="8">
    <source>
        <dbReference type="PROSITE" id="PS50026"/>
    </source>
</evidence>
<dbReference type="Pfam" id="PF12661">
    <property type="entry name" value="hEGF"/>
    <property type="match status" value="1"/>
</dbReference>
<feature type="domain" description="EGF-like" evidence="8">
    <location>
        <begin position="141"/>
        <end position="179"/>
    </location>
</feature>
<dbReference type="InterPro" id="IPR009030">
    <property type="entry name" value="Growth_fac_rcpt_cys_sf"/>
</dbReference>
<dbReference type="InParanoid" id="C3ZKH3"/>
<sequence>MAHISALGFHHNVQSSAAAQGLLCFLQALVAKVFYIMGFRVLLSILVLCGTAQEPSSCSSSPCVHGTCEDHETYYSCHDNCDHQPYYVCRCEPGWFGDRCHIYIDECQSSPCPQNATCVDHVNGYTCQCPPGFTGNSCETDINWCDPNPCPSGWVCADMPDAFLCQMPAGRAFSGDLCTAASCGPGWNCKEDVSSGYTCFRG</sequence>
<keyword evidence="5" id="KW-0325">Glycoprotein</keyword>
<dbReference type="SMART" id="SM00179">
    <property type="entry name" value="EGF_CA"/>
    <property type="match status" value="2"/>
</dbReference>
<accession>C3ZKH3</accession>
<dbReference type="InterPro" id="IPR051022">
    <property type="entry name" value="Notch_Cell-Fate_Det"/>
</dbReference>
<evidence type="ECO:0000256" key="6">
    <source>
        <dbReference type="PROSITE-ProRule" id="PRU00076"/>
    </source>
</evidence>
<evidence type="ECO:0000256" key="7">
    <source>
        <dbReference type="SAM" id="Phobius"/>
    </source>
</evidence>
<dbReference type="EMBL" id="GG666636">
    <property type="protein sequence ID" value="EEN47072.1"/>
    <property type="molecule type" value="Genomic_DNA"/>
</dbReference>
<evidence type="ECO:0000256" key="5">
    <source>
        <dbReference type="ARBA" id="ARBA00023180"/>
    </source>
</evidence>